<dbReference type="AlphaFoldDB" id="A0A0W0SB90"/>
<feature type="binding site" evidence="7">
    <location>
        <position position="136"/>
    </location>
    <ligand>
        <name>substrate</name>
    </ligand>
</feature>
<dbReference type="GO" id="GO:0004765">
    <property type="term" value="F:shikimate kinase activity"/>
    <property type="evidence" value="ECO:0007669"/>
    <property type="project" value="UniProtKB-UniRule"/>
</dbReference>
<dbReference type="InterPro" id="IPR000623">
    <property type="entry name" value="Shikimate_kinase/TSH1"/>
</dbReference>
<dbReference type="InterPro" id="IPR016032">
    <property type="entry name" value="Sig_transdc_resp-reg_C-effctor"/>
</dbReference>
<dbReference type="InterPro" id="IPR036388">
    <property type="entry name" value="WH-like_DNA-bd_sf"/>
</dbReference>
<dbReference type="PATRIC" id="fig|28084.5.peg.2530"/>
<reference evidence="10 12" key="2">
    <citation type="submission" date="2018-12" db="EMBL/GenBank/DDBJ databases">
        <authorList>
            <consortium name="Pathogen Informatics"/>
        </authorList>
    </citation>
    <scope>NUCLEOTIDE SEQUENCE [LARGE SCALE GENOMIC DNA]</scope>
    <source>
        <strain evidence="10 12">NCTC11976</strain>
    </source>
</reference>
<keyword evidence="1 7" id="KW-0028">Amino-acid biosynthesis</keyword>
<dbReference type="GO" id="GO:0008652">
    <property type="term" value="P:amino acid biosynthetic process"/>
    <property type="evidence" value="ECO:0007669"/>
    <property type="project" value="UniProtKB-KW"/>
</dbReference>
<dbReference type="Gene3D" id="3.40.50.300">
    <property type="entry name" value="P-loop containing nucleotide triphosphate hydrolases"/>
    <property type="match status" value="1"/>
</dbReference>
<evidence type="ECO:0000259" key="8">
    <source>
        <dbReference type="PROSITE" id="PS50043"/>
    </source>
</evidence>
<keyword evidence="7" id="KW-0963">Cytoplasm</keyword>
<comment type="function">
    <text evidence="7">Catalyzes the specific phosphorylation of the 3-hydroxyl group of shikimic acid using ATP as a cosubstrate.</text>
</comment>
<dbReference type="GO" id="GO:0009423">
    <property type="term" value="P:chorismate biosynthetic process"/>
    <property type="evidence" value="ECO:0007669"/>
    <property type="project" value="UniProtKB-UniRule"/>
</dbReference>
<feature type="binding site" evidence="7">
    <location>
        <begin position="14"/>
        <end position="19"/>
    </location>
    <ligand>
        <name>ATP</name>
        <dbReference type="ChEBI" id="CHEBI:30616"/>
    </ligand>
</feature>
<protein>
    <recommendedName>
        <fullName evidence="7">Shikimate kinase</fullName>
        <shortName evidence="7">SK</shortName>
        <ecNumber evidence="7">2.7.1.71</ecNumber>
    </recommendedName>
</protein>
<dbReference type="Pfam" id="PF00196">
    <property type="entry name" value="GerE"/>
    <property type="match status" value="1"/>
</dbReference>
<dbReference type="EMBL" id="LNXW01000013">
    <property type="protein sequence ID" value="KTC80317.1"/>
    <property type="molecule type" value="Genomic_DNA"/>
</dbReference>
<dbReference type="InterPro" id="IPR000792">
    <property type="entry name" value="Tscrpt_reg_LuxR_C"/>
</dbReference>
<keyword evidence="3 7" id="KW-0547">Nucleotide-binding</keyword>
<keyword evidence="12" id="KW-1185">Reference proteome</keyword>
<reference evidence="9 11" key="1">
    <citation type="submission" date="2015-11" db="EMBL/GenBank/DDBJ databases">
        <title>Genomic analysis of 38 Legionella species identifies large and diverse effector repertoires.</title>
        <authorList>
            <person name="Burstein D."/>
            <person name="Amaro F."/>
            <person name="Zusman T."/>
            <person name="Lifshitz Z."/>
            <person name="Cohen O."/>
            <person name="Gilbert J.A."/>
            <person name="Pupko T."/>
            <person name="Shuman H.A."/>
            <person name="Segal G."/>
        </authorList>
    </citation>
    <scope>NUCLEOTIDE SEQUENCE [LARGE SCALE GENOMIC DNA]</scope>
    <source>
        <strain evidence="9 11">ORW</strain>
    </source>
</reference>
<dbReference type="GO" id="GO:0005829">
    <property type="term" value="C:cytosol"/>
    <property type="evidence" value="ECO:0007669"/>
    <property type="project" value="TreeGrafter"/>
</dbReference>
<keyword evidence="5 7" id="KW-0067">ATP-binding</keyword>
<comment type="catalytic activity">
    <reaction evidence="7">
        <text>shikimate + ATP = 3-phosphoshikimate + ADP + H(+)</text>
        <dbReference type="Rhea" id="RHEA:13121"/>
        <dbReference type="ChEBI" id="CHEBI:15378"/>
        <dbReference type="ChEBI" id="CHEBI:30616"/>
        <dbReference type="ChEBI" id="CHEBI:36208"/>
        <dbReference type="ChEBI" id="CHEBI:145989"/>
        <dbReference type="ChEBI" id="CHEBI:456216"/>
        <dbReference type="EC" id="2.7.1.71"/>
    </reaction>
</comment>
<evidence type="ECO:0000256" key="4">
    <source>
        <dbReference type="ARBA" id="ARBA00022777"/>
    </source>
</evidence>
<sequence length="255" mass="28516">MNQPKRIFIVGLPGAGKSLFAKLLAEKLGWEFIDADLGIEYHVGRTLHEILGAEGQKNFYQCQKEVLMGLHAKENIVATTDASIICDDAIRELLSSEFVVFLQVSTAVQIGRISRNPMPLLTTDLKTFFDSLHSERDHLFENVASISLDTDDNALEEHVFNTLKCVAENETEKAKPVSLNEKDMVLFHKSSHLPIRLSEQQAVCLRLLAQGKSSKEIARDMNISYRTVEGTLAKTMELLGCSSSKELIVLYHDKP</sequence>
<evidence type="ECO:0000256" key="2">
    <source>
        <dbReference type="ARBA" id="ARBA00022679"/>
    </source>
</evidence>
<proteinExistence type="inferred from homology"/>
<dbReference type="RefSeq" id="WP_028379931.1">
    <property type="nucleotide sequence ID" value="NZ_CAAAIT010000001.1"/>
</dbReference>
<keyword evidence="6 7" id="KW-0057">Aromatic amino acid biosynthesis</keyword>
<dbReference type="Proteomes" id="UP000054921">
    <property type="component" value="Unassembled WGS sequence"/>
</dbReference>
<keyword evidence="2 7" id="KW-0808">Transferase</keyword>
<dbReference type="InterPro" id="IPR031322">
    <property type="entry name" value="Shikimate/glucono_kinase"/>
</dbReference>
<dbReference type="GO" id="GO:0006355">
    <property type="term" value="P:regulation of DNA-templated transcription"/>
    <property type="evidence" value="ECO:0007669"/>
    <property type="project" value="InterPro"/>
</dbReference>
<comment type="subunit">
    <text evidence="7">Monomer.</text>
</comment>
<dbReference type="Proteomes" id="UP000277577">
    <property type="component" value="Chromosome"/>
</dbReference>
<dbReference type="GO" id="GO:0000287">
    <property type="term" value="F:magnesium ion binding"/>
    <property type="evidence" value="ECO:0007669"/>
    <property type="project" value="UniProtKB-UniRule"/>
</dbReference>
<dbReference type="InterPro" id="IPR027417">
    <property type="entry name" value="P-loop_NTPase"/>
</dbReference>
<dbReference type="GO" id="GO:0009073">
    <property type="term" value="P:aromatic amino acid family biosynthetic process"/>
    <property type="evidence" value="ECO:0007669"/>
    <property type="project" value="UniProtKB-KW"/>
</dbReference>
<dbReference type="PRINTS" id="PR00038">
    <property type="entry name" value="HTHLUXR"/>
</dbReference>
<dbReference type="PANTHER" id="PTHR21087:SF16">
    <property type="entry name" value="SHIKIMATE KINASE 1, CHLOROPLASTIC"/>
    <property type="match status" value="1"/>
</dbReference>
<evidence type="ECO:0000256" key="5">
    <source>
        <dbReference type="ARBA" id="ARBA00022840"/>
    </source>
</evidence>
<evidence type="ECO:0000256" key="1">
    <source>
        <dbReference type="ARBA" id="ARBA00022605"/>
    </source>
</evidence>
<accession>A0A0W0SB90</accession>
<dbReference type="EC" id="2.7.1.71" evidence="7"/>
<name>A0A0W0SB90_9GAMM</name>
<dbReference type="SUPFAM" id="SSF52540">
    <property type="entry name" value="P-loop containing nucleoside triphosphate hydrolases"/>
    <property type="match status" value="1"/>
</dbReference>
<dbReference type="EMBL" id="LR134173">
    <property type="protein sequence ID" value="VEB38911.1"/>
    <property type="molecule type" value="Genomic_DNA"/>
</dbReference>
<evidence type="ECO:0000256" key="3">
    <source>
        <dbReference type="ARBA" id="ARBA00022741"/>
    </source>
</evidence>
<feature type="binding site" evidence="7">
    <location>
        <position position="18"/>
    </location>
    <ligand>
        <name>Mg(2+)</name>
        <dbReference type="ChEBI" id="CHEBI:18420"/>
    </ligand>
</feature>
<dbReference type="SMART" id="SM00421">
    <property type="entry name" value="HTH_LUXR"/>
    <property type="match status" value="1"/>
</dbReference>
<evidence type="ECO:0000313" key="11">
    <source>
        <dbReference type="Proteomes" id="UP000054921"/>
    </source>
</evidence>
<dbReference type="Gene3D" id="1.10.10.10">
    <property type="entry name" value="Winged helix-like DNA-binding domain superfamily/Winged helix DNA-binding domain"/>
    <property type="match status" value="1"/>
</dbReference>
<comment type="similarity">
    <text evidence="7">Belongs to the shikimate kinase family.</text>
</comment>
<comment type="caution">
    <text evidence="7">Lacks conserved residue(s) required for the propagation of feature annotation.</text>
</comment>
<evidence type="ECO:0000313" key="12">
    <source>
        <dbReference type="Proteomes" id="UP000277577"/>
    </source>
</evidence>
<keyword evidence="4 7" id="KW-0418">Kinase</keyword>
<dbReference type="HAMAP" id="MF_00109">
    <property type="entry name" value="Shikimate_kinase"/>
    <property type="match status" value="1"/>
</dbReference>
<feature type="binding site" evidence="7">
    <location>
        <position position="36"/>
    </location>
    <ligand>
        <name>substrate</name>
    </ligand>
</feature>
<dbReference type="STRING" id="28084.Lche_2337"/>
<dbReference type="GO" id="GO:0003677">
    <property type="term" value="F:DNA binding"/>
    <property type="evidence" value="ECO:0007669"/>
    <property type="project" value="InterPro"/>
</dbReference>
<keyword evidence="7" id="KW-0479">Metal-binding</keyword>
<evidence type="ECO:0000256" key="6">
    <source>
        <dbReference type="ARBA" id="ARBA00023141"/>
    </source>
</evidence>
<feature type="domain" description="HTH luxR-type" evidence="8">
    <location>
        <begin position="190"/>
        <end position="255"/>
    </location>
</feature>
<organism evidence="9 11">
    <name type="scientific">Legionella cherrii</name>
    <dbReference type="NCBI Taxonomy" id="28084"/>
    <lineage>
        <taxon>Bacteria</taxon>
        <taxon>Pseudomonadati</taxon>
        <taxon>Pseudomonadota</taxon>
        <taxon>Gammaproteobacteria</taxon>
        <taxon>Legionellales</taxon>
        <taxon>Legionellaceae</taxon>
        <taxon>Legionella</taxon>
    </lineage>
</organism>
<dbReference type="CDD" id="cd06170">
    <property type="entry name" value="LuxR_C_like"/>
    <property type="match status" value="1"/>
</dbReference>
<dbReference type="CDD" id="cd00464">
    <property type="entry name" value="SK"/>
    <property type="match status" value="1"/>
</dbReference>
<evidence type="ECO:0000313" key="10">
    <source>
        <dbReference type="EMBL" id="VEB38911.1"/>
    </source>
</evidence>
<comment type="subcellular location">
    <subcellularLocation>
        <location evidence="7">Cytoplasm</location>
    </subcellularLocation>
</comment>
<evidence type="ECO:0000256" key="7">
    <source>
        <dbReference type="HAMAP-Rule" id="MF_00109"/>
    </source>
</evidence>
<dbReference type="PANTHER" id="PTHR21087">
    <property type="entry name" value="SHIKIMATE KINASE"/>
    <property type="match status" value="1"/>
</dbReference>
<dbReference type="GO" id="GO:0005524">
    <property type="term" value="F:ATP binding"/>
    <property type="evidence" value="ECO:0007669"/>
    <property type="project" value="UniProtKB-UniRule"/>
</dbReference>
<dbReference type="SUPFAM" id="SSF46894">
    <property type="entry name" value="C-terminal effector domain of the bipartite response regulators"/>
    <property type="match status" value="1"/>
</dbReference>
<dbReference type="OrthoDB" id="9800332at2"/>
<dbReference type="UniPathway" id="UPA00053">
    <property type="reaction ID" value="UER00088"/>
</dbReference>
<gene>
    <name evidence="7" type="primary">aroK</name>
    <name evidence="10" type="synonym">aroK_2</name>
    <name evidence="9" type="ORF">Lche_2337</name>
    <name evidence="10" type="ORF">NCTC11976_02977</name>
</gene>
<keyword evidence="7" id="KW-0460">Magnesium</keyword>
<evidence type="ECO:0000313" key="9">
    <source>
        <dbReference type="EMBL" id="KTC80317.1"/>
    </source>
</evidence>
<dbReference type="PRINTS" id="PR01100">
    <property type="entry name" value="SHIKIMTKNASE"/>
</dbReference>
<dbReference type="PROSITE" id="PS50043">
    <property type="entry name" value="HTH_LUXR_2"/>
    <property type="match status" value="1"/>
</dbReference>
<comment type="pathway">
    <text evidence="7">Metabolic intermediate biosynthesis; chorismate biosynthesis; chorismate from D-erythrose 4-phosphate and phosphoenolpyruvate: step 5/7.</text>
</comment>
<dbReference type="Pfam" id="PF01202">
    <property type="entry name" value="SKI"/>
    <property type="match status" value="1"/>
</dbReference>
<comment type="cofactor">
    <cofactor evidence="7">
        <name>Mg(2+)</name>
        <dbReference type="ChEBI" id="CHEBI:18420"/>
    </cofactor>
    <text evidence="7">Binds 1 Mg(2+) ion per subunit.</text>
</comment>